<keyword evidence="4" id="KW-1185">Reference proteome</keyword>
<feature type="compositionally biased region" description="Low complexity" evidence="1">
    <location>
        <begin position="1"/>
        <end position="19"/>
    </location>
</feature>
<feature type="non-terminal residue" evidence="3">
    <location>
        <position position="121"/>
    </location>
</feature>
<dbReference type="EMBL" id="CAUYUJ010019738">
    <property type="protein sequence ID" value="CAK0893349.1"/>
    <property type="molecule type" value="Genomic_DNA"/>
</dbReference>
<proteinExistence type="predicted"/>
<evidence type="ECO:0000313" key="3">
    <source>
        <dbReference type="EMBL" id="CAK0893349.1"/>
    </source>
</evidence>
<protein>
    <recommendedName>
        <fullName evidence="2">DUF4116 domain-containing protein</fullName>
    </recommendedName>
</protein>
<dbReference type="InterPro" id="IPR025197">
    <property type="entry name" value="DUF4116"/>
</dbReference>
<evidence type="ECO:0000259" key="2">
    <source>
        <dbReference type="Pfam" id="PF13475"/>
    </source>
</evidence>
<sequence>GAAEGRGEPGAAAANAPRRPAGDFEDWVSGPLAIAWRPYCLLSSNCQHYARDLQNFLMDPDQTSCLKDDREVVLAAVRHEGLRLRLAAEGLRADRGVVLAAVECDGEAERPRRRELFGGGR</sequence>
<gene>
    <name evidence="3" type="ORF">PCOR1329_LOCUS72708</name>
</gene>
<feature type="non-terminal residue" evidence="3">
    <location>
        <position position="1"/>
    </location>
</feature>
<accession>A0ABN9X6B4</accession>
<feature type="region of interest" description="Disordered" evidence="1">
    <location>
        <begin position="1"/>
        <end position="22"/>
    </location>
</feature>
<feature type="domain" description="DUF4116" evidence="2">
    <location>
        <begin position="69"/>
        <end position="107"/>
    </location>
</feature>
<dbReference type="Proteomes" id="UP001189429">
    <property type="component" value="Unassembled WGS sequence"/>
</dbReference>
<evidence type="ECO:0000313" key="4">
    <source>
        <dbReference type="Proteomes" id="UP001189429"/>
    </source>
</evidence>
<reference evidence="3" key="1">
    <citation type="submission" date="2023-10" db="EMBL/GenBank/DDBJ databases">
        <authorList>
            <person name="Chen Y."/>
            <person name="Shah S."/>
            <person name="Dougan E. K."/>
            <person name="Thang M."/>
            <person name="Chan C."/>
        </authorList>
    </citation>
    <scope>NUCLEOTIDE SEQUENCE [LARGE SCALE GENOMIC DNA]</scope>
</reference>
<comment type="caution">
    <text evidence="3">The sequence shown here is derived from an EMBL/GenBank/DDBJ whole genome shotgun (WGS) entry which is preliminary data.</text>
</comment>
<name>A0ABN9X6B4_9DINO</name>
<organism evidence="3 4">
    <name type="scientific">Prorocentrum cordatum</name>
    <dbReference type="NCBI Taxonomy" id="2364126"/>
    <lineage>
        <taxon>Eukaryota</taxon>
        <taxon>Sar</taxon>
        <taxon>Alveolata</taxon>
        <taxon>Dinophyceae</taxon>
        <taxon>Prorocentrales</taxon>
        <taxon>Prorocentraceae</taxon>
        <taxon>Prorocentrum</taxon>
    </lineage>
</organism>
<evidence type="ECO:0000256" key="1">
    <source>
        <dbReference type="SAM" id="MobiDB-lite"/>
    </source>
</evidence>
<dbReference type="Pfam" id="PF13475">
    <property type="entry name" value="DUF4116"/>
    <property type="match status" value="1"/>
</dbReference>